<feature type="chain" id="PRO_5036842712" description="Peptidylprolyl isomerase" evidence="1">
    <location>
        <begin position="20"/>
        <end position="140"/>
    </location>
</feature>
<evidence type="ECO:0000313" key="2">
    <source>
        <dbReference type="EMBL" id="MBK8572552.1"/>
    </source>
</evidence>
<dbReference type="Proteomes" id="UP000709959">
    <property type="component" value="Unassembled WGS sequence"/>
</dbReference>
<sequence length="140" mass="15262">MLRASLISLLALGVAAQEAAPATPVVPAAPAAASAPKPEEVVLAKVGGEAITEADFQAAFRLLGQQEQMQILMIQGGKDEFIKRMAESKLLSVKAKRMELDKTPATSGPWTAPRTTCWPASSWPRRARPCRRSWWWPRPT</sequence>
<name>A0A936F3P7_9BACT</name>
<gene>
    <name evidence="2" type="ORF">IPN91_07855</name>
</gene>
<proteinExistence type="predicted"/>
<comment type="caution">
    <text evidence="2">The sequence shown here is derived from an EMBL/GenBank/DDBJ whole genome shotgun (WGS) entry which is preliminary data.</text>
</comment>
<dbReference type="EMBL" id="JADKCH010000005">
    <property type="protein sequence ID" value="MBK8572552.1"/>
    <property type="molecule type" value="Genomic_DNA"/>
</dbReference>
<dbReference type="Gene3D" id="1.10.8.1040">
    <property type="match status" value="1"/>
</dbReference>
<reference evidence="2 3" key="1">
    <citation type="submission" date="2020-10" db="EMBL/GenBank/DDBJ databases">
        <title>Connecting structure to function with the recovery of over 1000 high-quality activated sludge metagenome-assembled genomes encoding full-length rRNA genes using long-read sequencing.</title>
        <authorList>
            <person name="Singleton C.M."/>
            <person name="Petriglieri F."/>
            <person name="Kristensen J.M."/>
            <person name="Kirkegaard R.H."/>
            <person name="Michaelsen T.Y."/>
            <person name="Andersen M.H."/>
            <person name="Karst S.M."/>
            <person name="Dueholm M.S."/>
            <person name="Nielsen P.H."/>
            <person name="Albertsen M."/>
        </authorList>
    </citation>
    <scope>NUCLEOTIDE SEQUENCE [LARGE SCALE GENOMIC DNA]</scope>
    <source>
        <strain evidence="2">OdNE_18-Q3-R46-58_MAXAC.008</strain>
    </source>
</reference>
<dbReference type="SUPFAM" id="SSF109998">
    <property type="entry name" value="Triger factor/SurA peptide-binding domain-like"/>
    <property type="match status" value="1"/>
</dbReference>
<accession>A0A936F3P7</accession>
<protein>
    <recommendedName>
        <fullName evidence="4">Peptidylprolyl isomerase</fullName>
    </recommendedName>
</protein>
<organism evidence="2 3">
    <name type="scientific">Candidatus Geothrix odensensis</name>
    <dbReference type="NCBI Taxonomy" id="2954440"/>
    <lineage>
        <taxon>Bacteria</taxon>
        <taxon>Pseudomonadati</taxon>
        <taxon>Acidobacteriota</taxon>
        <taxon>Holophagae</taxon>
        <taxon>Holophagales</taxon>
        <taxon>Holophagaceae</taxon>
        <taxon>Geothrix</taxon>
    </lineage>
</organism>
<evidence type="ECO:0000256" key="1">
    <source>
        <dbReference type="SAM" id="SignalP"/>
    </source>
</evidence>
<dbReference type="AlphaFoldDB" id="A0A936F3P7"/>
<evidence type="ECO:0008006" key="4">
    <source>
        <dbReference type="Google" id="ProtNLM"/>
    </source>
</evidence>
<feature type="signal peptide" evidence="1">
    <location>
        <begin position="1"/>
        <end position="19"/>
    </location>
</feature>
<keyword evidence="1" id="KW-0732">Signal</keyword>
<evidence type="ECO:0000313" key="3">
    <source>
        <dbReference type="Proteomes" id="UP000709959"/>
    </source>
</evidence>
<dbReference type="InterPro" id="IPR027304">
    <property type="entry name" value="Trigger_fact/SurA_dom_sf"/>
</dbReference>